<dbReference type="InterPro" id="IPR045666">
    <property type="entry name" value="OpdA_N"/>
</dbReference>
<feature type="non-terminal residue" evidence="9">
    <location>
        <position position="419"/>
    </location>
</feature>
<dbReference type="Pfam" id="PF19310">
    <property type="entry name" value="TOP_N"/>
    <property type="match status" value="1"/>
</dbReference>
<evidence type="ECO:0000313" key="9">
    <source>
        <dbReference type="EMBL" id="KAG2455307.1"/>
    </source>
</evidence>
<comment type="similarity">
    <text evidence="6">Belongs to the peptidase M3 family.</text>
</comment>
<dbReference type="GO" id="GO:0046872">
    <property type="term" value="F:metal ion binding"/>
    <property type="evidence" value="ECO:0007669"/>
    <property type="project" value="UniProtKB-UniRule"/>
</dbReference>
<reference evidence="9 10" key="1">
    <citation type="journal article" date="2021" name="Cell">
        <title>Tracing the genetic footprints of vertebrate landing in non-teleost ray-finned fishes.</title>
        <authorList>
            <person name="Bi X."/>
            <person name="Wang K."/>
            <person name="Yang L."/>
            <person name="Pan H."/>
            <person name="Jiang H."/>
            <person name="Wei Q."/>
            <person name="Fang M."/>
            <person name="Yu H."/>
            <person name="Zhu C."/>
            <person name="Cai Y."/>
            <person name="He Y."/>
            <person name="Gan X."/>
            <person name="Zeng H."/>
            <person name="Yu D."/>
            <person name="Zhu Y."/>
            <person name="Jiang H."/>
            <person name="Qiu Q."/>
            <person name="Yang H."/>
            <person name="Zhang Y.E."/>
            <person name="Wang W."/>
            <person name="Zhu M."/>
            <person name="He S."/>
            <person name="Zhang G."/>
        </authorList>
    </citation>
    <scope>NUCLEOTIDE SEQUENCE [LARGE SCALE GENOMIC DNA]</scope>
    <source>
        <strain evidence="9">Bchr_013</strain>
    </source>
</reference>
<dbReference type="GO" id="GO:0006508">
    <property type="term" value="P:proteolysis"/>
    <property type="evidence" value="ECO:0007669"/>
    <property type="project" value="UniProtKB-KW"/>
</dbReference>
<evidence type="ECO:0000259" key="7">
    <source>
        <dbReference type="Pfam" id="PF01432"/>
    </source>
</evidence>
<protein>
    <submittedName>
        <fullName evidence="9">COPDA oligopeptidase</fullName>
    </submittedName>
</protein>
<evidence type="ECO:0000256" key="2">
    <source>
        <dbReference type="ARBA" id="ARBA00022723"/>
    </source>
</evidence>
<dbReference type="Gene3D" id="1.10.1370.40">
    <property type="match status" value="2"/>
</dbReference>
<evidence type="ECO:0000256" key="6">
    <source>
        <dbReference type="RuleBase" id="RU003435"/>
    </source>
</evidence>
<feature type="domain" description="Peptidase M3A/M3B catalytic" evidence="7">
    <location>
        <begin position="298"/>
        <end position="400"/>
    </location>
</feature>
<evidence type="ECO:0000256" key="4">
    <source>
        <dbReference type="ARBA" id="ARBA00022833"/>
    </source>
</evidence>
<name>A0A8X8BI01_POLSE</name>
<keyword evidence="10" id="KW-1185">Reference proteome</keyword>
<dbReference type="InterPro" id="IPR045090">
    <property type="entry name" value="Pept_M3A_M3B"/>
</dbReference>
<dbReference type="InterPro" id="IPR001567">
    <property type="entry name" value="Pept_M3A_M3B_dom"/>
</dbReference>
<gene>
    <name evidence="9" type="primary">Cyop</name>
    <name evidence="9" type="ORF">GTO96_0007746</name>
</gene>
<feature type="domain" description="Oligopeptidase A N-terminal" evidence="8">
    <location>
        <begin position="74"/>
        <end position="137"/>
    </location>
</feature>
<sequence length="419" mass="47593">MKGYWWLLRLPVRCGSGSQRYQRSGFSLRKLGFLVASAESDFKESLNPLLDTSGLPHFSAISVDHIVPGIIRAVAEQEKGLQQLEHKLQSSNYLPRTWASIVEFLEVLLRPLEYSWSVVTHLENVKDSPQLRHAIEKELSLSNDLDASQQRIIDFTLRNMKQNGVELKGEKRQHFNYINQCLTNLSRAFSPDIENGPWKVTLDQTTYENILMYSSNRSLREMLYKAKIGLAASAKYNNELILNEILKLRQEKAQILDYNNYAELSLSTKMAKTVDKVWNLIDFLHNKTYTAKSALLKEKPVAIIVCNQIPPIGSAPSLMSFDDVETLFHEFGHALQHMLSVVPYAGASGINSIEWDAVEFASQFMSNWIYDRYTISAISGHYQTGEPLPSHMLESLLKGTISHCSVHLDSKHADNCIDE</sequence>
<keyword evidence="1 6" id="KW-0645">Protease</keyword>
<evidence type="ECO:0000256" key="1">
    <source>
        <dbReference type="ARBA" id="ARBA00022670"/>
    </source>
</evidence>
<comment type="caution">
    <text evidence="9">The sequence shown here is derived from an EMBL/GenBank/DDBJ whole genome shotgun (WGS) entry which is preliminary data.</text>
</comment>
<keyword evidence="2 6" id="KW-0479">Metal-binding</keyword>
<keyword evidence="5 6" id="KW-0482">Metalloprotease</keyword>
<dbReference type="GO" id="GO:0004222">
    <property type="term" value="F:metalloendopeptidase activity"/>
    <property type="evidence" value="ECO:0007669"/>
    <property type="project" value="InterPro"/>
</dbReference>
<keyword evidence="3 6" id="KW-0378">Hydrolase</keyword>
<organism evidence="9 10">
    <name type="scientific">Polypterus senegalus</name>
    <name type="common">Senegal bichir</name>
    <dbReference type="NCBI Taxonomy" id="55291"/>
    <lineage>
        <taxon>Eukaryota</taxon>
        <taxon>Metazoa</taxon>
        <taxon>Chordata</taxon>
        <taxon>Craniata</taxon>
        <taxon>Vertebrata</taxon>
        <taxon>Euteleostomi</taxon>
        <taxon>Actinopterygii</taxon>
        <taxon>Polypteriformes</taxon>
        <taxon>Polypteridae</taxon>
        <taxon>Polypterus</taxon>
    </lineage>
</organism>
<dbReference type="Proteomes" id="UP000886611">
    <property type="component" value="Unassembled WGS sequence"/>
</dbReference>
<dbReference type="PANTHER" id="PTHR11804">
    <property type="entry name" value="PROTEASE M3 THIMET OLIGOPEPTIDASE-RELATED"/>
    <property type="match status" value="1"/>
</dbReference>
<dbReference type="EMBL" id="JAATIS010009265">
    <property type="protein sequence ID" value="KAG2455307.1"/>
    <property type="molecule type" value="Genomic_DNA"/>
</dbReference>
<proteinExistence type="inferred from homology"/>
<keyword evidence="4 6" id="KW-0862">Zinc</keyword>
<feature type="domain" description="Peptidase M3A/M3B catalytic" evidence="7">
    <location>
        <begin position="211"/>
        <end position="294"/>
    </location>
</feature>
<dbReference type="GO" id="GO:0006518">
    <property type="term" value="P:peptide metabolic process"/>
    <property type="evidence" value="ECO:0007669"/>
    <property type="project" value="TreeGrafter"/>
</dbReference>
<dbReference type="SUPFAM" id="SSF55486">
    <property type="entry name" value="Metalloproteases ('zincins'), catalytic domain"/>
    <property type="match status" value="1"/>
</dbReference>
<dbReference type="PANTHER" id="PTHR11804:SF83">
    <property type="entry name" value="LD37516P"/>
    <property type="match status" value="1"/>
</dbReference>
<evidence type="ECO:0000313" key="10">
    <source>
        <dbReference type="Proteomes" id="UP000886611"/>
    </source>
</evidence>
<feature type="non-terminal residue" evidence="9">
    <location>
        <position position="1"/>
    </location>
</feature>
<dbReference type="AlphaFoldDB" id="A0A8X8BI01"/>
<evidence type="ECO:0000259" key="8">
    <source>
        <dbReference type="Pfam" id="PF19310"/>
    </source>
</evidence>
<evidence type="ECO:0000256" key="3">
    <source>
        <dbReference type="ARBA" id="ARBA00022801"/>
    </source>
</evidence>
<comment type="cofactor">
    <cofactor evidence="6">
        <name>Zn(2+)</name>
        <dbReference type="ChEBI" id="CHEBI:29105"/>
    </cofactor>
    <text evidence="6">Binds 1 zinc ion.</text>
</comment>
<dbReference type="Pfam" id="PF01432">
    <property type="entry name" value="Peptidase_M3"/>
    <property type="match status" value="2"/>
</dbReference>
<evidence type="ECO:0000256" key="5">
    <source>
        <dbReference type="ARBA" id="ARBA00023049"/>
    </source>
</evidence>
<accession>A0A8X8BI01</accession>